<dbReference type="PANTHER" id="PTHR23024:SF24">
    <property type="entry name" value="ALPHA_BETA HYDROLASE FOLD-3 DOMAIN-CONTAINING PROTEIN"/>
    <property type="match status" value="1"/>
</dbReference>
<dbReference type="SUPFAM" id="SSF53474">
    <property type="entry name" value="alpha/beta-Hydrolases"/>
    <property type="match status" value="1"/>
</dbReference>
<sequence>MKVQERTVLHVEDVEITGHAQIIRLRSYRPASKAAPLPVVVYFHGGGFVKGSLDDGDIAAAAIATETPAWVVSVGYSLAPALPFPTALEDGYRALQWAQATARQQDADPLRAALVGHEAGGNLATCVAAMARDRSEFRLSAQVLMAPLLDPSMARDSHEYDPKAIDTNAGEFVKYYRAYLPNVSHRMHPYAAPIESRRLRELPSALITSAYCDHLDFDAQKYAERLRLAGVQVTTIRHLDVPHYALAKHRQTLDDVVSFLHSKLI</sequence>
<keyword evidence="3" id="KW-1185">Reference proteome</keyword>
<evidence type="ECO:0000259" key="1">
    <source>
        <dbReference type="Pfam" id="PF07859"/>
    </source>
</evidence>
<dbReference type="PANTHER" id="PTHR23024">
    <property type="entry name" value="ARYLACETAMIDE DEACETYLASE"/>
    <property type="match status" value="1"/>
</dbReference>
<dbReference type="Proteomes" id="UP001386437">
    <property type="component" value="Unassembled WGS sequence"/>
</dbReference>
<accession>A0ABU8J168</accession>
<dbReference type="Gene3D" id="3.40.50.1820">
    <property type="entry name" value="alpha/beta hydrolase"/>
    <property type="match status" value="1"/>
</dbReference>
<protein>
    <submittedName>
        <fullName evidence="2">Alpha/beta hydrolase</fullName>
    </submittedName>
</protein>
<reference evidence="2 3" key="1">
    <citation type="journal article" date="2022" name="Arch. Microbiol.">
        <title>Paraburkholderia bengalensis sp. nov. isolated from roots of Oryza sativa, IR64.</title>
        <authorList>
            <person name="Nag P."/>
            <person name="Mondal N."/>
            <person name="Sarkar J."/>
            <person name="Das S."/>
        </authorList>
    </citation>
    <scope>NUCLEOTIDE SEQUENCE [LARGE SCALE GENOMIC DNA]</scope>
    <source>
        <strain evidence="2 3">IR64_4_BI</strain>
    </source>
</reference>
<feature type="domain" description="Alpha/beta hydrolase fold-3" evidence="1">
    <location>
        <begin position="40"/>
        <end position="244"/>
    </location>
</feature>
<name>A0ABU8J168_9BURK</name>
<dbReference type="InterPro" id="IPR029058">
    <property type="entry name" value="AB_hydrolase_fold"/>
</dbReference>
<dbReference type="Pfam" id="PF07859">
    <property type="entry name" value="Abhydrolase_3"/>
    <property type="match status" value="1"/>
</dbReference>
<keyword evidence="2" id="KW-0378">Hydrolase</keyword>
<evidence type="ECO:0000313" key="2">
    <source>
        <dbReference type="EMBL" id="MEI6001667.1"/>
    </source>
</evidence>
<dbReference type="InterPro" id="IPR050466">
    <property type="entry name" value="Carboxylest/Gibb_receptor"/>
</dbReference>
<proteinExistence type="predicted"/>
<gene>
    <name evidence="2" type="ORF">H3V53_32240</name>
</gene>
<comment type="caution">
    <text evidence="2">The sequence shown here is derived from an EMBL/GenBank/DDBJ whole genome shotgun (WGS) entry which is preliminary data.</text>
</comment>
<dbReference type="GO" id="GO:0016787">
    <property type="term" value="F:hydrolase activity"/>
    <property type="evidence" value="ECO:0007669"/>
    <property type="project" value="UniProtKB-KW"/>
</dbReference>
<dbReference type="RefSeq" id="WP_336601361.1">
    <property type="nucleotide sequence ID" value="NZ_JACFYJ010000080.1"/>
</dbReference>
<dbReference type="InterPro" id="IPR013094">
    <property type="entry name" value="AB_hydrolase_3"/>
</dbReference>
<organism evidence="2 3">
    <name type="scientific">Paraburkholderia bengalensis</name>
    <dbReference type="NCBI Taxonomy" id="2747562"/>
    <lineage>
        <taxon>Bacteria</taxon>
        <taxon>Pseudomonadati</taxon>
        <taxon>Pseudomonadota</taxon>
        <taxon>Betaproteobacteria</taxon>
        <taxon>Burkholderiales</taxon>
        <taxon>Burkholderiaceae</taxon>
        <taxon>Paraburkholderia</taxon>
    </lineage>
</organism>
<dbReference type="EMBL" id="JACFYJ010000080">
    <property type="protein sequence ID" value="MEI6001667.1"/>
    <property type="molecule type" value="Genomic_DNA"/>
</dbReference>
<evidence type="ECO:0000313" key="3">
    <source>
        <dbReference type="Proteomes" id="UP001386437"/>
    </source>
</evidence>